<evidence type="ECO:0000256" key="1">
    <source>
        <dbReference type="SAM" id="MobiDB-lite"/>
    </source>
</evidence>
<dbReference type="Proteomes" id="UP001626550">
    <property type="component" value="Unassembled WGS sequence"/>
</dbReference>
<organism evidence="2 3">
    <name type="scientific">Cichlidogyrus casuarinus</name>
    <dbReference type="NCBI Taxonomy" id="1844966"/>
    <lineage>
        <taxon>Eukaryota</taxon>
        <taxon>Metazoa</taxon>
        <taxon>Spiralia</taxon>
        <taxon>Lophotrochozoa</taxon>
        <taxon>Platyhelminthes</taxon>
        <taxon>Monogenea</taxon>
        <taxon>Monopisthocotylea</taxon>
        <taxon>Dactylogyridea</taxon>
        <taxon>Ancyrocephalidae</taxon>
        <taxon>Cichlidogyrus</taxon>
    </lineage>
</organism>
<comment type="caution">
    <text evidence="2">The sequence shown here is derived from an EMBL/GenBank/DDBJ whole genome shotgun (WGS) entry which is preliminary data.</text>
</comment>
<name>A0ABD2QJM6_9PLAT</name>
<feature type="region of interest" description="Disordered" evidence="1">
    <location>
        <begin position="86"/>
        <end position="110"/>
    </location>
</feature>
<dbReference type="EMBL" id="JBJKFK010000184">
    <property type="protein sequence ID" value="KAL3318971.1"/>
    <property type="molecule type" value="Genomic_DNA"/>
</dbReference>
<accession>A0ABD2QJM6</accession>
<evidence type="ECO:0000313" key="2">
    <source>
        <dbReference type="EMBL" id="KAL3318971.1"/>
    </source>
</evidence>
<gene>
    <name evidence="2" type="ORF">Ciccas_002366</name>
</gene>
<sequence>MVGGRYVTQYSINEQAGWHLACLVWPQKFRFLPCHALLCSTAQLHSAVPCRRIAFKFGPQEKSNRQGVYIIAEGFPVSEQLCFNREPSAKNASTPPPPPPPLIPLPLVDNGQEKINFRS</sequence>
<feature type="compositionally biased region" description="Pro residues" evidence="1">
    <location>
        <begin position="94"/>
        <end position="104"/>
    </location>
</feature>
<reference evidence="2 3" key="1">
    <citation type="submission" date="2024-11" db="EMBL/GenBank/DDBJ databases">
        <title>Adaptive evolution of stress response genes in parasites aligns with host niche diversity.</title>
        <authorList>
            <person name="Hahn C."/>
            <person name="Resl P."/>
        </authorList>
    </citation>
    <scope>NUCLEOTIDE SEQUENCE [LARGE SCALE GENOMIC DNA]</scope>
    <source>
        <strain evidence="2">EGGRZ-B1_66</strain>
        <tissue evidence="2">Body</tissue>
    </source>
</reference>
<proteinExistence type="predicted"/>
<evidence type="ECO:0000313" key="3">
    <source>
        <dbReference type="Proteomes" id="UP001626550"/>
    </source>
</evidence>
<dbReference type="AlphaFoldDB" id="A0ABD2QJM6"/>
<protein>
    <submittedName>
        <fullName evidence="2">Uncharacterized protein</fullName>
    </submittedName>
</protein>
<keyword evidence="3" id="KW-1185">Reference proteome</keyword>